<dbReference type="PANTHER" id="PTHR30055">
    <property type="entry name" value="HTH-TYPE TRANSCRIPTIONAL REGULATOR RUTR"/>
    <property type="match status" value="1"/>
</dbReference>
<dbReference type="Gene3D" id="1.10.357.10">
    <property type="entry name" value="Tetracycline Repressor, domain 2"/>
    <property type="match status" value="1"/>
</dbReference>
<dbReference type="PANTHER" id="PTHR30055:SF234">
    <property type="entry name" value="HTH-TYPE TRANSCRIPTIONAL REGULATOR BETI"/>
    <property type="match status" value="1"/>
</dbReference>
<organism evidence="7 8">
    <name type="scientific">Bradyrhizobium rifense</name>
    <dbReference type="NCBI Taxonomy" id="515499"/>
    <lineage>
        <taxon>Bacteria</taxon>
        <taxon>Pseudomonadati</taxon>
        <taxon>Pseudomonadota</taxon>
        <taxon>Alphaproteobacteria</taxon>
        <taxon>Hyphomicrobiales</taxon>
        <taxon>Nitrobacteraceae</taxon>
        <taxon>Bradyrhizobium</taxon>
    </lineage>
</organism>
<dbReference type="PROSITE" id="PS50977">
    <property type="entry name" value="HTH_TETR_2"/>
    <property type="match status" value="1"/>
</dbReference>
<name>A0A5D3KA55_9BRAD</name>
<dbReference type="PRINTS" id="PR00455">
    <property type="entry name" value="HTHTETR"/>
</dbReference>
<feature type="domain" description="HTH tetR-type" evidence="6">
    <location>
        <begin position="24"/>
        <end position="84"/>
    </location>
</feature>
<dbReference type="AlphaFoldDB" id="A0A5D3KA55"/>
<feature type="DNA-binding region" description="H-T-H motif" evidence="5">
    <location>
        <begin position="47"/>
        <end position="66"/>
    </location>
</feature>
<dbReference type="GO" id="GO:0003700">
    <property type="term" value="F:DNA-binding transcription factor activity"/>
    <property type="evidence" value="ECO:0007669"/>
    <property type="project" value="TreeGrafter"/>
</dbReference>
<evidence type="ECO:0000256" key="5">
    <source>
        <dbReference type="PROSITE-ProRule" id="PRU00335"/>
    </source>
</evidence>
<dbReference type="Proteomes" id="UP000324758">
    <property type="component" value="Unassembled WGS sequence"/>
</dbReference>
<keyword evidence="3 5" id="KW-0238">DNA-binding</keyword>
<dbReference type="InterPro" id="IPR009057">
    <property type="entry name" value="Homeodomain-like_sf"/>
</dbReference>
<keyword evidence="4" id="KW-0804">Transcription</keyword>
<dbReference type="InterPro" id="IPR001647">
    <property type="entry name" value="HTH_TetR"/>
</dbReference>
<reference evidence="7 8" key="1">
    <citation type="submission" date="2019-08" db="EMBL/GenBank/DDBJ databases">
        <title>Bradyrhizobium hipponensis sp. nov., a rhizobium isolated from a Lupinus angustifolius root nodule in Tunisia.</title>
        <authorList>
            <person name="Off K."/>
            <person name="Rejili M."/>
            <person name="Mars M."/>
            <person name="Brachmann A."/>
            <person name="Marin M."/>
        </authorList>
    </citation>
    <scope>NUCLEOTIDE SEQUENCE [LARGE SCALE GENOMIC DNA]</scope>
    <source>
        <strain evidence="7 8">CTAW71</strain>
    </source>
</reference>
<accession>A0A5D3KA55</accession>
<gene>
    <name evidence="7" type="ORF">FXB40_31515</name>
</gene>
<evidence type="ECO:0000256" key="2">
    <source>
        <dbReference type="ARBA" id="ARBA00023015"/>
    </source>
</evidence>
<keyword evidence="1" id="KW-0678">Repressor</keyword>
<evidence type="ECO:0000256" key="1">
    <source>
        <dbReference type="ARBA" id="ARBA00022491"/>
    </source>
</evidence>
<dbReference type="SUPFAM" id="SSF46689">
    <property type="entry name" value="Homeodomain-like"/>
    <property type="match status" value="1"/>
</dbReference>
<evidence type="ECO:0000313" key="8">
    <source>
        <dbReference type="Proteomes" id="UP000324758"/>
    </source>
</evidence>
<dbReference type="Pfam" id="PF13977">
    <property type="entry name" value="TetR_C_6"/>
    <property type="match status" value="1"/>
</dbReference>
<dbReference type="InterPro" id="IPR050109">
    <property type="entry name" value="HTH-type_TetR-like_transc_reg"/>
</dbReference>
<evidence type="ECO:0000313" key="7">
    <source>
        <dbReference type="EMBL" id="TYL90629.1"/>
    </source>
</evidence>
<dbReference type="GO" id="GO:0000976">
    <property type="term" value="F:transcription cis-regulatory region binding"/>
    <property type="evidence" value="ECO:0007669"/>
    <property type="project" value="TreeGrafter"/>
</dbReference>
<evidence type="ECO:0000256" key="4">
    <source>
        <dbReference type="ARBA" id="ARBA00023163"/>
    </source>
</evidence>
<sequence>MSSDIYKREKASVVPKLNREESQARTRSLLIEAARREIVKKGFATASIRDIAEAAGFSLGAIYSNFPDKEAILLELIQQHQSEERTRIEANLARAQGDAATAMAGIEAWAETVNSDPDLGVLAIELQLHALRSPAFAKIYNDMNRRHRRALGTMITTLFELFGKKVPGDPAEIATGLATLSRGLALSPPGSDDNRGGRIVLAFLKALIEAAPSAEKAKKSRGKPSD</sequence>
<proteinExistence type="predicted"/>
<dbReference type="OrthoDB" id="7252896at2"/>
<dbReference type="InterPro" id="IPR039538">
    <property type="entry name" value="BetI_C"/>
</dbReference>
<keyword evidence="2" id="KW-0805">Transcription regulation</keyword>
<dbReference type="Pfam" id="PF00440">
    <property type="entry name" value="TetR_N"/>
    <property type="match status" value="1"/>
</dbReference>
<keyword evidence="8" id="KW-1185">Reference proteome</keyword>
<evidence type="ECO:0000259" key="6">
    <source>
        <dbReference type="PROSITE" id="PS50977"/>
    </source>
</evidence>
<protein>
    <submittedName>
        <fullName evidence="7">TetR/AcrR family transcriptional regulator</fullName>
    </submittedName>
</protein>
<evidence type="ECO:0000256" key="3">
    <source>
        <dbReference type="ARBA" id="ARBA00023125"/>
    </source>
</evidence>
<dbReference type="EMBL" id="VSSS01000051">
    <property type="protein sequence ID" value="TYL90629.1"/>
    <property type="molecule type" value="Genomic_DNA"/>
</dbReference>
<comment type="caution">
    <text evidence="7">The sequence shown here is derived from an EMBL/GenBank/DDBJ whole genome shotgun (WGS) entry which is preliminary data.</text>
</comment>